<dbReference type="InterPro" id="IPR016143">
    <property type="entry name" value="Citrate_synth-like_sm_a-sub"/>
</dbReference>
<dbReference type="GO" id="GO:0006099">
    <property type="term" value="P:tricarboxylic acid cycle"/>
    <property type="evidence" value="ECO:0007669"/>
    <property type="project" value="TreeGrafter"/>
</dbReference>
<reference evidence="5" key="1">
    <citation type="submission" date="2022-07" db="EMBL/GenBank/DDBJ databases">
        <title>Evaluation of T. orientalis genome assembly methods using nanopore sequencing and analysis of variation between genomes.</title>
        <authorList>
            <person name="Yam J."/>
            <person name="Micallef M.L."/>
            <person name="Liu M."/>
            <person name="Djordjevic S.P."/>
            <person name="Bogema D.R."/>
            <person name="Jenkins C."/>
        </authorList>
    </citation>
    <scope>NUCLEOTIDE SEQUENCE</scope>
    <source>
        <strain evidence="5">Goon Nure</strain>
    </source>
</reference>
<sequence>MVLRNSICNLSKYSIKNDEMLTPVLSETLFSDIKNIFTSPIGYRTQARIGSFDVPKNILRSKSFNSFTHLIANAECKYMPNSYRRASSLCLTRNLGTTLQLSGGIRSRNGENRFSNAKMGISTMVNLENPELSKKYENEQSKQGLNERNMSEKLKGYDLLNVGFNKSNNGYNEAKKLVKEPSMINENNLENRWSLDKIGKSEKGERIIEEDLIERKGEISRNGNNSSLGSIGVSRSLLNRDEVTSESGMYKNLHKDNRVETYESSESRSDKISKKERESNRGFWRKLSLGAFTPMLFGIDASGEFSALTIKGRQKTDLSEASEVFEPELSKSKVFMKLVDKIEKLVNVKREKVAELHKNYASKTLGKVTLSMLFSGLKDVPAMVTETSELDPQKGIRFRGLTVDEMLRKLPGKNEDCPYTESVLWYLLTGEVPELDDVKELSKELHARSAVPKHVFEVMESMPPDSHPLTQYVTAVSALQTESVFRKAYLDKTYQKDTSWKLALEDCLNLVAKNVVLVGFIYRRSFIDPNVKPEDVKFNAELDYAANLAHFLGDKTELFSDLMRLYLALHSDHEGGNVSAHASHLVGSALADPYFCLSSALCGLSGPLHGMANQECLVWIKRMLRNLGPDTEITVERVKKYAEDTMAAGQVIPGYGHAVLKVTDPRHTAFVRFARTHFPNDPMVRLLDICLEAIPQVLIASGKVRNPNPNVDCSTGVLLSHFNIDQPQVFTVFFGLSRSLGILSQLVWARALRYPIERPKSLTLDTVEKMCTSPEESGTSPSSR</sequence>
<evidence type="ECO:0000313" key="6">
    <source>
        <dbReference type="Proteomes" id="UP000244811"/>
    </source>
</evidence>
<dbReference type="PRINTS" id="PR00143">
    <property type="entry name" value="CITRTSNTHASE"/>
</dbReference>
<dbReference type="Proteomes" id="UP000244811">
    <property type="component" value="Chromosome 2"/>
</dbReference>
<organism evidence="5 6">
    <name type="scientific">Theileria orientalis</name>
    <dbReference type="NCBI Taxonomy" id="68886"/>
    <lineage>
        <taxon>Eukaryota</taxon>
        <taxon>Sar</taxon>
        <taxon>Alveolata</taxon>
        <taxon>Apicomplexa</taxon>
        <taxon>Aconoidasida</taxon>
        <taxon>Piroplasmida</taxon>
        <taxon>Theileriidae</taxon>
        <taxon>Theileria</taxon>
    </lineage>
</organism>
<proteinExistence type="inferred from homology"/>
<dbReference type="InterPro" id="IPR016142">
    <property type="entry name" value="Citrate_synth-like_lrg_a-sub"/>
</dbReference>
<dbReference type="SUPFAM" id="SSF48256">
    <property type="entry name" value="Citrate synthase"/>
    <property type="match status" value="1"/>
</dbReference>
<protein>
    <recommendedName>
        <fullName evidence="3">Citrate synthase</fullName>
    </recommendedName>
</protein>
<keyword evidence="5" id="KW-0012">Acyltransferase</keyword>
<feature type="compositionally biased region" description="Basic and acidic residues" evidence="4">
    <location>
        <begin position="253"/>
        <end position="275"/>
    </location>
</feature>
<dbReference type="GO" id="GO:0005759">
    <property type="term" value="C:mitochondrial matrix"/>
    <property type="evidence" value="ECO:0007669"/>
    <property type="project" value="TreeGrafter"/>
</dbReference>
<dbReference type="AlphaFoldDB" id="A0A976QV65"/>
<name>A0A976QV65_THEOR</name>
<dbReference type="InterPro" id="IPR036969">
    <property type="entry name" value="Citrate_synthase_sf"/>
</dbReference>
<accession>A0A976QV65</accession>
<dbReference type="InterPro" id="IPR002020">
    <property type="entry name" value="Citrate_synthase"/>
</dbReference>
<keyword evidence="2 3" id="KW-0808">Transferase</keyword>
<dbReference type="PANTHER" id="PTHR11739:SF8">
    <property type="entry name" value="CITRATE SYNTHASE, MITOCHONDRIAL"/>
    <property type="match status" value="1"/>
</dbReference>
<evidence type="ECO:0000256" key="1">
    <source>
        <dbReference type="ARBA" id="ARBA00010566"/>
    </source>
</evidence>
<dbReference type="Gene3D" id="1.10.580.10">
    <property type="entry name" value="Citrate Synthase, domain 1"/>
    <property type="match status" value="1"/>
</dbReference>
<dbReference type="PROSITE" id="PS00480">
    <property type="entry name" value="CITRATE_SYNTHASE"/>
    <property type="match status" value="1"/>
</dbReference>
<feature type="region of interest" description="Disordered" evidence="4">
    <location>
        <begin position="245"/>
        <end position="275"/>
    </location>
</feature>
<gene>
    <name evidence="5" type="ORF">MACK_001241</name>
</gene>
<dbReference type="InterPro" id="IPR019810">
    <property type="entry name" value="Citrate_synthase_AS"/>
</dbReference>
<dbReference type="GO" id="GO:0005975">
    <property type="term" value="P:carbohydrate metabolic process"/>
    <property type="evidence" value="ECO:0007669"/>
    <property type="project" value="TreeGrafter"/>
</dbReference>
<evidence type="ECO:0000256" key="2">
    <source>
        <dbReference type="ARBA" id="ARBA00022679"/>
    </source>
</evidence>
<dbReference type="Pfam" id="PF00285">
    <property type="entry name" value="Citrate_synt"/>
    <property type="match status" value="1"/>
</dbReference>
<comment type="similarity">
    <text evidence="1 3">Belongs to the citrate synthase family.</text>
</comment>
<dbReference type="NCBIfam" id="NF007128">
    <property type="entry name" value="PRK09569.1"/>
    <property type="match status" value="1"/>
</dbReference>
<dbReference type="GO" id="GO:0046912">
    <property type="term" value="F:acyltransferase activity, acyl groups converted into alkyl on transfer"/>
    <property type="evidence" value="ECO:0007669"/>
    <property type="project" value="InterPro"/>
</dbReference>
<dbReference type="Gene3D" id="1.10.230.10">
    <property type="entry name" value="Cytochrome P450-Terp, domain 2"/>
    <property type="match status" value="1"/>
</dbReference>
<evidence type="ECO:0000313" key="5">
    <source>
        <dbReference type="EMBL" id="UKK01888.2"/>
    </source>
</evidence>
<evidence type="ECO:0000256" key="3">
    <source>
        <dbReference type="RuleBase" id="RU000441"/>
    </source>
</evidence>
<dbReference type="PANTHER" id="PTHR11739">
    <property type="entry name" value="CITRATE SYNTHASE"/>
    <property type="match status" value="1"/>
</dbReference>
<dbReference type="EMBL" id="CP056071">
    <property type="protein sequence ID" value="UKK01888.2"/>
    <property type="molecule type" value="Genomic_DNA"/>
</dbReference>
<evidence type="ECO:0000256" key="4">
    <source>
        <dbReference type="SAM" id="MobiDB-lite"/>
    </source>
</evidence>